<evidence type="ECO:0000313" key="16">
    <source>
        <dbReference type="Proteomes" id="UP000035682"/>
    </source>
</evidence>
<dbReference type="GO" id="GO:0031966">
    <property type="term" value="C:mitochondrial membrane"/>
    <property type="evidence" value="ECO:0007669"/>
    <property type="project" value="UniProtKB-SubCell"/>
</dbReference>
<comment type="similarity">
    <text evidence="2">Belongs to the peptidase C48 family.</text>
</comment>
<dbReference type="SUPFAM" id="SSF103506">
    <property type="entry name" value="Mitochondrial carrier"/>
    <property type="match status" value="1"/>
</dbReference>
<dbReference type="eggNOG" id="KOG0778">
    <property type="taxonomic scope" value="Eukaryota"/>
</dbReference>
<keyword evidence="5" id="KW-0645">Protease</keyword>
<sequence length="827" mass="94495">MFQLFAELGRKFLFSDKSSDKKSSNNFLNRKKYSTDITISNSHRLYGNQNDFSNSKGSKLRSLLRSLMNRKNENKNNIDLESKFIFNKLLTESLESKNQFKNDNIVPSTETKNIEEITISSGESSPIVASETSGRTISIKETSSEVETITISSKEISPSLSTNRRLKFDSYDNFSLRSRALERLESLDNDVKRLLEYSSANKKATRPKSSKHEDVIVISPHYEHSFGYDENSQISTPKTSSVGSRKRVYSFVEDEKRIEYSKRIKSLEKEVDNQVFDFEQTLNFHDIIVPRKNFVDLRITGSDYKKLPADIDDVLNKIECAGSNDVLSEGFSMSITKSDIQHLNDKTWLNDNIINFYLELIMERSRNSLKYPKVFAFNTFFFVNIVNPQRGYKMVRRWTRKVDIFQMEYIFVPINLDNLHWCMTIINIPKKEIRYCDSMRRENVSALEAIKSYIKNEAADKLKIDINLDEWAAVHAQDVPQQKNGFDCGVFACMFAEYQSRGRDFEFTQNDMPFFRQQMKYEIITKDMKKKSMVVEELEINHFKDGVIDLMAGTMGGIANVYSGQPLDTVKVKMQTFPKLYIDWKKCFRDTYKSSGIRGLYAGTVPALVANVSENAVLFTAYGYCQKIVAKITNKQDVCSLTPIENASSGALAAVFAAMALCPTELVKCRLQAAKEMKPNIKRTTLSVCKDVWKESGFKGFFIGLTPTLAREVPGYFAFFGAYETCRYMITKEGQSKDDIGIAYTALSGSMAGVTLWCLVFPFDVIKSRMQVQGNNSFVETLKDTLKNYGPAGLYKGLLPTIIRSFSASGCLFITYEYTKKFLNIVW</sequence>
<evidence type="ECO:0000256" key="10">
    <source>
        <dbReference type="ARBA" id="ARBA00022989"/>
    </source>
</evidence>
<keyword evidence="16" id="KW-1185">Reference proteome</keyword>
<feature type="repeat" description="Solcar" evidence="13">
    <location>
        <begin position="641"/>
        <end position="729"/>
    </location>
</feature>
<evidence type="ECO:0000256" key="12">
    <source>
        <dbReference type="ARBA" id="ARBA00023136"/>
    </source>
</evidence>
<dbReference type="OrthoDB" id="409586at2759"/>
<dbReference type="InterPro" id="IPR050567">
    <property type="entry name" value="Mitochondrial_Carrier"/>
</dbReference>
<dbReference type="GO" id="GO:0006508">
    <property type="term" value="P:proteolysis"/>
    <property type="evidence" value="ECO:0007669"/>
    <property type="project" value="UniProtKB-KW"/>
</dbReference>
<dbReference type="WormBase" id="SRAE_2000114500">
    <property type="protein sequence ID" value="SRP06400"/>
    <property type="gene ID" value="WBGene00261347"/>
</dbReference>
<evidence type="ECO:0000256" key="3">
    <source>
        <dbReference type="ARBA" id="ARBA00006375"/>
    </source>
</evidence>
<organism evidence="15">
    <name type="scientific">Strongyloides ratti</name>
    <name type="common">Parasitic roundworm</name>
    <dbReference type="NCBI Taxonomy" id="34506"/>
    <lineage>
        <taxon>Eukaryota</taxon>
        <taxon>Metazoa</taxon>
        <taxon>Ecdysozoa</taxon>
        <taxon>Nematoda</taxon>
        <taxon>Chromadorea</taxon>
        <taxon>Rhabditida</taxon>
        <taxon>Tylenchina</taxon>
        <taxon>Panagrolaimomorpha</taxon>
        <taxon>Strongyloidoidea</taxon>
        <taxon>Strongyloididae</taxon>
        <taxon>Strongyloides</taxon>
    </lineage>
</organism>
<gene>
    <name evidence="15 17 18" type="ORF">SRAE_2000114500</name>
</gene>
<dbReference type="Pfam" id="PF00153">
    <property type="entry name" value="Mito_carr"/>
    <property type="match status" value="3"/>
</dbReference>
<comment type="similarity">
    <text evidence="3">Belongs to the mitochondrial carrier (TC 2.A.29) family.</text>
</comment>
<dbReference type="EMBL" id="LN609529">
    <property type="protein sequence ID" value="CEF66477.1"/>
    <property type="molecule type" value="Genomic_DNA"/>
</dbReference>
<protein>
    <submittedName>
        <fullName evidence="15">Peptidase C48, SUMO/Sentrin/Ubl1 family and Mitochondrial substrate/solute carrier repeat and Mitochondrial carrier domain-containing protein</fullName>
    </submittedName>
</protein>
<dbReference type="PROSITE" id="PS50920">
    <property type="entry name" value="SOLCAR"/>
    <property type="match status" value="3"/>
</dbReference>
<dbReference type="PANTHER" id="PTHR45624:SF12">
    <property type="entry name" value="MITOCHONDRIAL ORNITHINE TRANSPORTER 1"/>
    <property type="match status" value="1"/>
</dbReference>
<feature type="domain" description="Ubiquitin-like protease family profile" evidence="14">
    <location>
        <begin position="333"/>
        <end position="499"/>
    </location>
</feature>
<keyword evidence="10" id="KW-1133">Transmembrane helix</keyword>
<name>A0A090L9P6_STRRB</name>
<evidence type="ECO:0000256" key="9">
    <source>
        <dbReference type="ARBA" id="ARBA00022807"/>
    </source>
</evidence>
<dbReference type="Proteomes" id="UP000035682">
    <property type="component" value="Unplaced"/>
</dbReference>
<keyword evidence="9" id="KW-0788">Thiol protease</keyword>
<evidence type="ECO:0000256" key="8">
    <source>
        <dbReference type="ARBA" id="ARBA00022801"/>
    </source>
</evidence>
<evidence type="ECO:0000313" key="15">
    <source>
        <dbReference type="EMBL" id="CEF66477.1"/>
    </source>
</evidence>
<dbReference type="WBParaSite" id="SRAE_2000114500.1">
    <property type="protein sequence ID" value="SRAE_2000114500.1"/>
    <property type="gene ID" value="WBGene00261347"/>
</dbReference>
<dbReference type="InterPro" id="IPR023395">
    <property type="entry name" value="MCP_dom_sf"/>
</dbReference>
<feature type="repeat" description="Solcar" evidence="13">
    <location>
        <begin position="544"/>
        <end position="628"/>
    </location>
</feature>
<keyword evidence="7" id="KW-0677">Repeat</keyword>
<evidence type="ECO:0000256" key="11">
    <source>
        <dbReference type="ARBA" id="ARBA00023128"/>
    </source>
</evidence>
<dbReference type="InterPro" id="IPR003653">
    <property type="entry name" value="Peptidase_C48_C"/>
</dbReference>
<dbReference type="GO" id="GO:0080090">
    <property type="term" value="P:regulation of primary metabolic process"/>
    <property type="evidence" value="ECO:0007669"/>
    <property type="project" value="UniProtKB-ARBA"/>
</dbReference>
<evidence type="ECO:0000256" key="1">
    <source>
        <dbReference type="ARBA" id="ARBA00004225"/>
    </source>
</evidence>
<dbReference type="PROSITE" id="PS50600">
    <property type="entry name" value="ULP_PROTEASE"/>
    <property type="match status" value="1"/>
</dbReference>
<reference evidence="17" key="2">
    <citation type="submission" date="2020-12" db="UniProtKB">
        <authorList>
            <consortium name="WormBaseParasite"/>
        </authorList>
    </citation>
    <scope>IDENTIFICATION</scope>
</reference>
<dbReference type="AlphaFoldDB" id="A0A090L9P6"/>
<dbReference type="GeneID" id="36378841"/>
<keyword evidence="4" id="KW-0813">Transport</keyword>
<evidence type="ECO:0000256" key="7">
    <source>
        <dbReference type="ARBA" id="ARBA00022737"/>
    </source>
</evidence>
<dbReference type="GO" id="GO:0060255">
    <property type="term" value="P:regulation of macromolecule metabolic process"/>
    <property type="evidence" value="ECO:0007669"/>
    <property type="project" value="UniProtKB-ARBA"/>
</dbReference>
<evidence type="ECO:0000313" key="17">
    <source>
        <dbReference type="WBParaSite" id="SRAE_2000114500.1"/>
    </source>
</evidence>
<accession>A0A090L9P6</accession>
<evidence type="ECO:0000256" key="5">
    <source>
        <dbReference type="ARBA" id="ARBA00022670"/>
    </source>
</evidence>
<dbReference type="PANTHER" id="PTHR45624">
    <property type="entry name" value="MITOCHONDRIAL BASIC AMINO ACIDS TRANSPORTER-RELATED"/>
    <property type="match status" value="1"/>
</dbReference>
<evidence type="ECO:0000256" key="4">
    <source>
        <dbReference type="ARBA" id="ARBA00022448"/>
    </source>
</evidence>
<proteinExistence type="inferred from homology"/>
<keyword evidence="8" id="KW-0378">Hydrolase</keyword>
<dbReference type="CTD" id="36378841"/>
<dbReference type="InterPro" id="IPR038765">
    <property type="entry name" value="Papain-like_cys_pep_sf"/>
</dbReference>
<dbReference type="SUPFAM" id="SSF54001">
    <property type="entry name" value="Cysteine proteinases"/>
    <property type="match status" value="1"/>
</dbReference>
<dbReference type="GO" id="GO:0008234">
    <property type="term" value="F:cysteine-type peptidase activity"/>
    <property type="evidence" value="ECO:0007669"/>
    <property type="project" value="UniProtKB-KW"/>
</dbReference>
<evidence type="ECO:0000259" key="14">
    <source>
        <dbReference type="PROSITE" id="PS50600"/>
    </source>
</evidence>
<dbReference type="Pfam" id="PF02902">
    <property type="entry name" value="Peptidase_C48"/>
    <property type="match status" value="1"/>
</dbReference>
<dbReference type="GO" id="GO:0000064">
    <property type="term" value="F:L-ornithine transmembrane transporter activity"/>
    <property type="evidence" value="ECO:0007669"/>
    <property type="project" value="TreeGrafter"/>
</dbReference>
<dbReference type="GO" id="GO:1990575">
    <property type="term" value="P:mitochondrial L-ornithine transmembrane transport"/>
    <property type="evidence" value="ECO:0007669"/>
    <property type="project" value="TreeGrafter"/>
</dbReference>
<keyword evidence="12 13" id="KW-0472">Membrane</keyword>
<evidence type="ECO:0000256" key="2">
    <source>
        <dbReference type="ARBA" id="ARBA00005234"/>
    </source>
</evidence>
<dbReference type="InterPro" id="IPR018108">
    <property type="entry name" value="MCP_transmembrane"/>
</dbReference>
<feature type="repeat" description="Solcar" evidence="13">
    <location>
        <begin position="740"/>
        <end position="822"/>
    </location>
</feature>
<dbReference type="Gene3D" id="3.40.395.10">
    <property type="entry name" value="Adenoviral Proteinase, Chain A"/>
    <property type="match status" value="1"/>
</dbReference>
<keyword evidence="6 13" id="KW-0812">Transmembrane</keyword>
<comment type="subcellular location">
    <subcellularLocation>
        <location evidence="1">Mitochondrion membrane</location>
        <topology evidence="1">Multi-pass membrane protein</topology>
    </subcellularLocation>
</comment>
<dbReference type="FunFam" id="3.40.395.10:FF:000001">
    <property type="entry name" value="Sentrin-specific protease 1"/>
    <property type="match status" value="1"/>
</dbReference>
<evidence type="ECO:0000256" key="6">
    <source>
        <dbReference type="ARBA" id="ARBA00022692"/>
    </source>
</evidence>
<evidence type="ECO:0000313" key="18">
    <source>
        <dbReference type="WormBase" id="SRAE_2000114500"/>
    </source>
</evidence>
<dbReference type="Gene3D" id="1.50.40.10">
    <property type="entry name" value="Mitochondrial carrier domain"/>
    <property type="match status" value="1"/>
</dbReference>
<keyword evidence="11" id="KW-0496">Mitochondrion</keyword>
<evidence type="ECO:0000256" key="13">
    <source>
        <dbReference type="PROSITE-ProRule" id="PRU00282"/>
    </source>
</evidence>
<dbReference type="FunFam" id="1.50.40.10:FF:000146">
    <property type="entry name" value="Uncharacterized protein, isoform B"/>
    <property type="match status" value="1"/>
</dbReference>
<reference evidence="15 16" key="1">
    <citation type="submission" date="2014-09" db="EMBL/GenBank/DDBJ databases">
        <authorList>
            <person name="Martin A.A."/>
        </authorList>
    </citation>
    <scope>NUCLEOTIDE SEQUENCE</scope>
    <source>
        <strain evidence="16">ED321</strain>
        <strain evidence="15">ED321 Heterogonic</strain>
    </source>
</reference>
<dbReference type="RefSeq" id="XP_024505677.1">
    <property type="nucleotide sequence ID" value="XM_024652062.1"/>
</dbReference>